<dbReference type="PANTHER" id="PTHR43782">
    <property type="entry name" value="ARGINASE"/>
    <property type="match status" value="1"/>
</dbReference>
<dbReference type="PROSITE" id="PS51409">
    <property type="entry name" value="ARGINASE_2"/>
    <property type="match status" value="1"/>
</dbReference>
<keyword evidence="7 10" id="KW-0464">Manganese</keyword>
<name>A0A0D5LPN3_MAREN</name>
<evidence type="ECO:0000256" key="2">
    <source>
        <dbReference type="ARBA" id="ARBA00012168"/>
    </source>
</evidence>
<evidence type="ECO:0000313" key="14">
    <source>
        <dbReference type="EMBL" id="AJY45875.1"/>
    </source>
</evidence>
<dbReference type="EMBL" id="CP010803">
    <property type="protein sequence ID" value="AJY45875.1"/>
    <property type="molecule type" value="Genomic_DNA"/>
</dbReference>
<comment type="catalytic activity">
    <reaction evidence="8 13">
        <text>L-arginine + H2O = urea + L-ornithine</text>
        <dbReference type="Rhea" id="RHEA:20569"/>
        <dbReference type="ChEBI" id="CHEBI:15377"/>
        <dbReference type="ChEBI" id="CHEBI:16199"/>
        <dbReference type="ChEBI" id="CHEBI:32682"/>
        <dbReference type="ChEBI" id="CHEBI:46911"/>
        <dbReference type="EC" id="3.5.3.1"/>
    </reaction>
</comment>
<evidence type="ECO:0000256" key="7">
    <source>
        <dbReference type="ARBA" id="ARBA00023211"/>
    </source>
</evidence>
<evidence type="ECO:0000256" key="13">
    <source>
        <dbReference type="RuleBase" id="RU361159"/>
    </source>
</evidence>
<keyword evidence="6 12" id="KW-0378">Hydrolase</keyword>
<protein>
    <recommendedName>
        <fullName evidence="3 9">Arginase</fullName>
        <ecNumber evidence="2 9">3.5.3.1</ecNumber>
    </recommendedName>
</protein>
<feature type="binding site" evidence="10">
    <location>
        <position position="126"/>
    </location>
    <ligand>
        <name>Mn(2+)</name>
        <dbReference type="ChEBI" id="CHEBI:29035"/>
        <label>2</label>
    </ligand>
</feature>
<evidence type="ECO:0000256" key="4">
    <source>
        <dbReference type="ARBA" id="ARBA00022503"/>
    </source>
</evidence>
<dbReference type="InterPro" id="IPR006035">
    <property type="entry name" value="Ureohydrolase"/>
</dbReference>
<comment type="cofactor">
    <cofactor evidence="10 13">
        <name>Mn(2+)</name>
        <dbReference type="ChEBI" id="CHEBI:29035"/>
    </cofactor>
    <text evidence="10 13">Binds 2 manganese ions per subunit.</text>
</comment>
<evidence type="ECO:0000256" key="1">
    <source>
        <dbReference type="ARBA" id="ARBA00005098"/>
    </source>
</evidence>
<accession>A0A0D5LPN3</accession>
<dbReference type="AlphaFoldDB" id="A0A0D5LPN3"/>
<dbReference type="GO" id="GO:0000050">
    <property type="term" value="P:urea cycle"/>
    <property type="evidence" value="ECO:0007669"/>
    <property type="project" value="UniProtKB-UniPathway"/>
</dbReference>
<dbReference type="PATRIC" id="fig|1486262.3.peg.1996"/>
<feature type="binding site" evidence="10">
    <location>
        <position position="228"/>
    </location>
    <ligand>
        <name>Mn(2+)</name>
        <dbReference type="ChEBI" id="CHEBI:29035"/>
        <label>1</label>
    </ligand>
</feature>
<dbReference type="HOGENOM" id="CLU_039478_6_2_5"/>
<dbReference type="GO" id="GO:0030145">
    <property type="term" value="F:manganese ion binding"/>
    <property type="evidence" value="ECO:0007669"/>
    <property type="project" value="TreeGrafter"/>
</dbReference>
<dbReference type="GO" id="GO:0004053">
    <property type="term" value="F:arginase activity"/>
    <property type="evidence" value="ECO:0007669"/>
    <property type="project" value="UniProtKB-UniRule"/>
</dbReference>
<gene>
    <name evidence="14" type="ORF">TM49_09645</name>
</gene>
<evidence type="ECO:0000256" key="9">
    <source>
        <dbReference type="NCBIfam" id="TIGR01229"/>
    </source>
</evidence>
<dbReference type="InterPro" id="IPR020855">
    <property type="entry name" value="Ureohydrolase_Mn_BS"/>
</dbReference>
<comment type="similarity">
    <text evidence="11 12">Belongs to the arginase family.</text>
</comment>
<keyword evidence="5 10" id="KW-0479">Metal-binding</keyword>
<evidence type="ECO:0000256" key="5">
    <source>
        <dbReference type="ARBA" id="ARBA00022723"/>
    </source>
</evidence>
<dbReference type="EC" id="3.5.3.1" evidence="2 9"/>
<reference evidence="14 15" key="1">
    <citation type="journal article" date="2015" name="Genome Announc.">
        <title>Complete genome sequence of Martelella endophytica YC6887, which has antifungal activity associated with a halophyte.</title>
        <authorList>
            <person name="Khan A."/>
            <person name="Khan H."/>
            <person name="Chung E.J."/>
            <person name="Hossain M.T."/>
            <person name="Chung Y.R."/>
        </authorList>
    </citation>
    <scope>NUCLEOTIDE SEQUENCE [LARGE SCALE GENOMIC DNA]</scope>
    <source>
        <strain evidence="14">YC6887</strain>
    </source>
</reference>
<feature type="binding site" evidence="10">
    <location>
        <position position="128"/>
    </location>
    <ligand>
        <name>Mn(2+)</name>
        <dbReference type="ChEBI" id="CHEBI:29035"/>
        <label>1</label>
    </ligand>
</feature>
<dbReference type="PIRSF" id="PIRSF036979">
    <property type="entry name" value="Arginase"/>
    <property type="match status" value="1"/>
</dbReference>
<comment type="pathway">
    <text evidence="1">Nitrogen metabolism; urea cycle; L-ornithine and urea from L-arginine: step 1/1.</text>
</comment>
<dbReference type="CDD" id="cd09989">
    <property type="entry name" value="Arginase"/>
    <property type="match status" value="1"/>
</dbReference>
<dbReference type="PRINTS" id="PR00116">
    <property type="entry name" value="ARGINASE"/>
</dbReference>
<dbReference type="KEGG" id="mey:TM49_09645"/>
<dbReference type="PANTHER" id="PTHR43782:SF3">
    <property type="entry name" value="ARGINASE"/>
    <property type="match status" value="1"/>
</dbReference>
<evidence type="ECO:0000256" key="11">
    <source>
        <dbReference type="PROSITE-ProRule" id="PRU00742"/>
    </source>
</evidence>
<dbReference type="Pfam" id="PF00491">
    <property type="entry name" value="Arginase"/>
    <property type="match status" value="1"/>
</dbReference>
<keyword evidence="15" id="KW-1185">Reference proteome</keyword>
<dbReference type="NCBIfam" id="TIGR01229">
    <property type="entry name" value="rocF_arginase"/>
    <property type="match status" value="1"/>
</dbReference>
<proteinExistence type="inferred from homology"/>
<evidence type="ECO:0000256" key="3">
    <source>
        <dbReference type="ARBA" id="ARBA00018123"/>
    </source>
</evidence>
<dbReference type="RefSeq" id="WP_045680850.1">
    <property type="nucleotide sequence ID" value="NZ_CP010803.1"/>
</dbReference>
<dbReference type="InterPro" id="IPR014033">
    <property type="entry name" value="Arginase"/>
</dbReference>
<feature type="binding site" evidence="10">
    <location>
        <position position="130"/>
    </location>
    <ligand>
        <name>Mn(2+)</name>
        <dbReference type="ChEBI" id="CHEBI:29035"/>
        <label>1</label>
    </ligand>
</feature>
<dbReference type="UniPathway" id="UPA00158">
    <property type="reaction ID" value="UER00270"/>
</dbReference>
<dbReference type="Gene3D" id="3.40.800.10">
    <property type="entry name" value="Ureohydrolase domain"/>
    <property type="match status" value="1"/>
</dbReference>
<evidence type="ECO:0000313" key="15">
    <source>
        <dbReference type="Proteomes" id="UP000032611"/>
    </source>
</evidence>
<dbReference type="Proteomes" id="UP000032611">
    <property type="component" value="Chromosome"/>
</dbReference>
<feature type="binding site" evidence="10">
    <location>
        <position position="230"/>
    </location>
    <ligand>
        <name>Mn(2+)</name>
        <dbReference type="ChEBI" id="CHEBI:29035"/>
        <label>1</label>
    </ligand>
</feature>
<dbReference type="STRING" id="1486262.TM49_09645"/>
<evidence type="ECO:0000256" key="8">
    <source>
        <dbReference type="ARBA" id="ARBA00047391"/>
    </source>
</evidence>
<evidence type="ECO:0000256" key="6">
    <source>
        <dbReference type="ARBA" id="ARBA00022801"/>
    </source>
</evidence>
<dbReference type="GO" id="GO:0005737">
    <property type="term" value="C:cytoplasm"/>
    <property type="evidence" value="ECO:0007669"/>
    <property type="project" value="TreeGrafter"/>
</dbReference>
<organism evidence="14 15">
    <name type="scientific">Martelella endophytica</name>
    <dbReference type="NCBI Taxonomy" id="1486262"/>
    <lineage>
        <taxon>Bacteria</taxon>
        <taxon>Pseudomonadati</taxon>
        <taxon>Pseudomonadota</taxon>
        <taxon>Alphaproteobacteria</taxon>
        <taxon>Hyphomicrobiales</taxon>
        <taxon>Aurantimonadaceae</taxon>
        <taxon>Martelella</taxon>
    </lineage>
</organism>
<feature type="binding site" evidence="10">
    <location>
        <position position="99"/>
    </location>
    <ligand>
        <name>Mn(2+)</name>
        <dbReference type="ChEBI" id="CHEBI:29035"/>
        <label>1</label>
    </ligand>
</feature>
<keyword evidence="4 13" id="KW-0056">Arginine metabolism</keyword>
<dbReference type="OrthoDB" id="9788689at2"/>
<evidence type="ECO:0000256" key="10">
    <source>
        <dbReference type="PIRSR" id="PIRSR036979-1"/>
    </source>
</evidence>
<dbReference type="FunFam" id="3.40.800.10:FF:000012">
    <property type="entry name" value="Arginase"/>
    <property type="match status" value="1"/>
</dbReference>
<dbReference type="SUPFAM" id="SSF52768">
    <property type="entry name" value="Arginase/deacetylase"/>
    <property type="match status" value="1"/>
</dbReference>
<dbReference type="GO" id="GO:0006525">
    <property type="term" value="P:arginine metabolic process"/>
    <property type="evidence" value="ECO:0007669"/>
    <property type="project" value="UniProtKB-KW"/>
</dbReference>
<sequence>MSRTCALLGVPIETGASQRGCVMGPASLRTAGLAEDLPTLGWQVTDLGDLTVGPQAPKAHRNPALHHLAETSAWIAALHRAAYDAGKASAVPVFMGGDHAMAAGTVPAMARRAAEAGRPLFLLWLDAHPDLHTLDSTESGNLHGTPVAYFTGQPGFDGFPALPQKVALENVCMMGIRSVDAAEKSRIRELGITVKDMRAIDETGVLAPLRAFLEKVERNKGMLHVSFDVDFLDPSIAPAVGTTVPGGATFREAHLIMETLCDSGLVSSLDLVELNPFLDERGKTAKLLCDLTASLFGRRVLDRMTRSAY</sequence>
<dbReference type="PROSITE" id="PS01053">
    <property type="entry name" value="ARGINASE_1"/>
    <property type="match status" value="1"/>
</dbReference>
<evidence type="ECO:0000256" key="12">
    <source>
        <dbReference type="RuleBase" id="RU003684"/>
    </source>
</evidence>
<dbReference type="InterPro" id="IPR023696">
    <property type="entry name" value="Ureohydrolase_dom_sf"/>
</dbReference>